<dbReference type="PANTHER" id="PTHR45808:SF2">
    <property type="entry name" value="RHO GTPASE-ACTIVATING PROTEIN 68F"/>
    <property type="match status" value="1"/>
</dbReference>
<accession>A0AAD9J577</accession>
<gene>
    <name evidence="3" type="ORF">LSH36_594g03053</name>
</gene>
<feature type="domain" description="CRAL-TRIO" evidence="2">
    <location>
        <begin position="196"/>
        <end position="266"/>
    </location>
</feature>
<dbReference type="Proteomes" id="UP001208570">
    <property type="component" value="Unassembled WGS sequence"/>
</dbReference>
<evidence type="ECO:0000313" key="4">
    <source>
        <dbReference type="Proteomes" id="UP001208570"/>
    </source>
</evidence>
<protein>
    <recommendedName>
        <fullName evidence="2">CRAL-TRIO domain-containing protein</fullName>
    </recommendedName>
</protein>
<dbReference type="Gene3D" id="3.40.525.10">
    <property type="entry name" value="CRAL-TRIO lipid binding domain"/>
    <property type="match status" value="1"/>
</dbReference>
<feature type="region of interest" description="Disordered" evidence="1">
    <location>
        <begin position="1"/>
        <end position="66"/>
    </location>
</feature>
<evidence type="ECO:0000259" key="2">
    <source>
        <dbReference type="Pfam" id="PF13716"/>
    </source>
</evidence>
<feature type="region of interest" description="Disordered" evidence="1">
    <location>
        <begin position="285"/>
        <end position="311"/>
    </location>
</feature>
<feature type="compositionally biased region" description="Basic and acidic residues" evidence="1">
    <location>
        <begin position="301"/>
        <end position="311"/>
    </location>
</feature>
<dbReference type="CDD" id="cd00170">
    <property type="entry name" value="SEC14"/>
    <property type="match status" value="1"/>
</dbReference>
<dbReference type="GO" id="GO:2001136">
    <property type="term" value="P:negative regulation of endocytic recycling"/>
    <property type="evidence" value="ECO:0007669"/>
    <property type="project" value="TreeGrafter"/>
</dbReference>
<dbReference type="GO" id="GO:0005737">
    <property type="term" value="C:cytoplasm"/>
    <property type="evidence" value="ECO:0007669"/>
    <property type="project" value="TreeGrafter"/>
</dbReference>
<keyword evidence="4" id="KW-1185">Reference proteome</keyword>
<dbReference type="InterPro" id="IPR001251">
    <property type="entry name" value="CRAL-TRIO_dom"/>
</dbReference>
<sequence>MDNIGHLDHEKHNIEVTGQRSGAEIQVGNKQKTGRHFSDISNQNDEDAYEAAEVNEGSLSDGSCSVEDEDVIGGAEAKSPEFDMMDEPELEFDEVGVELSAQDAELEAEEGREHEYLHNLHAHSSQPHHSQELAREEKEHPFGSGAITPDGFIEEDFEEELGSPLQDDEDDDDPNIEFRDIAKFGIIEVAGDDIFGRKVIVFSACRLPPHRDLDHNRFLQYLRFTLDQYVENDYTLVYFHHGLNSRNKPSFAWLRQAYKEFDRKKCSISNDLDGAEDDVLWAEQYDKSDTDSDEESNDMYNDTRIDTTDVH</sequence>
<evidence type="ECO:0000256" key="1">
    <source>
        <dbReference type="SAM" id="MobiDB-lite"/>
    </source>
</evidence>
<dbReference type="GO" id="GO:0007264">
    <property type="term" value="P:small GTPase-mediated signal transduction"/>
    <property type="evidence" value="ECO:0007669"/>
    <property type="project" value="TreeGrafter"/>
</dbReference>
<dbReference type="EMBL" id="JAODUP010000594">
    <property type="protein sequence ID" value="KAK2146628.1"/>
    <property type="molecule type" value="Genomic_DNA"/>
</dbReference>
<organism evidence="3 4">
    <name type="scientific">Paralvinella palmiformis</name>
    <dbReference type="NCBI Taxonomy" id="53620"/>
    <lineage>
        <taxon>Eukaryota</taxon>
        <taxon>Metazoa</taxon>
        <taxon>Spiralia</taxon>
        <taxon>Lophotrochozoa</taxon>
        <taxon>Annelida</taxon>
        <taxon>Polychaeta</taxon>
        <taxon>Sedentaria</taxon>
        <taxon>Canalipalpata</taxon>
        <taxon>Terebellida</taxon>
        <taxon>Terebelliformia</taxon>
        <taxon>Alvinellidae</taxon>
        <taxon>Paralvinella</taxon>
    </lineage>
</organism>
<proteinExistence type="predicted"/>
<dbReference type="GO" id="GO:0005096">
    <property type="term" value="F:GTPase activator activity"/>
    <property type="evidence" value="ECO:0007669"/>
    <property type="project" value="TreeGrafter"/>
</dbReference>
<dbReference type="InterPro" id="IPR036865">
    <property type="entry name" value="CRAL-TRIO_dom_sf"/>
</dbReference>
<dbReference type="AlphaFoldDB" id="A0AAD9J577"/>
<name>A0AAD9J577_9ANNE</name>
<evidence type="ECO:0000313" key="3">
    <source>
        <dbReference type="EMBL" id="KAK2146628.1"/>
    </source>
</evidence>
<reference evidence="3" key="1">
    <citation type="journal article" date="2023" name="Mol. Biol. Evol.">
        <title>Third-Generation Sequencing Reveals the Adaptive Role of the Epigenome in Three Deep-Sea Polychaetes.</title>
        <authorList>
            <person name="Perez M."/>
            <person name="Aroh O."/>
            <person name="Sun Y."/>
            <person name="Lan Y."/>
            <person name="Juniper S.K."/>
            <person name="Young C.R."/>
            <person name="Angers B."/>
            <person name="Qian P.Y."/>
        </authorList>
    </citation>
    <scope>NUCLEOTIDE SEQUENCE</scope>
    <source>
        <strain evidence="3">P08H-3</strain>
    </source>
</reference>
<comment type="caution">
    <text evidence="3">The sequence shown here is derived from an EMBL/GenBank/DDBJ whole genome shotgun (WGS) entry which is preliminary data.</text>
</comment>
<dbReference type="Pfam" id="PF13716">
    <property type="entry name" value="CRAL_TRIO_2"/>
    <property type="match status" value="1"/>
</dbReference>
<dbReference type="PANTHER" id="PTHR45808">
    <property type="entry name" value="RHO GTPASE-ACTIVATING PROTEIN 68F"/>
    <property type="match status" value="1"/>
</dbReference>
<feature type="compositionally biased region" description="Basic and acidic residues" evidence="1">
    <location>
        <begin position="1"/>
        <end position="14"/>
    </location>
</feature>
<dbReference type="SUPFAM" id="SSF52087">
    <property type="entry name" value="CRAL/TRIO domain"/>
    <property type="match status" value="1"/>
</dbReference>